<gene>
    <name evidence="3" type="ORF">UW41_C0012G0003</name>
</gene>
<accession>A0A0G1HQ52</accession>
<dbReference type="InterPro" id="IPR036058">
    <property type="entry name" value="Kazal_dom_sf"/>
</dbReference>
<feature type="transmembrane region" description="Helical" evidence="1">
    <location>
        <begin position="12"/>
        <end position="30"/>
    </location>
</feature>
<keyword evidence="1" id="KW-0472">Membrane</keyword>
<evidence type="ECO:0000313" key="4">
    <source>
        <dbReference type="Proteomes" id="UP000034172"/>
    </source>
</evidence>
<comment type="caution">
    <text evidence="3">The sequence shown here is derived from an EMBL/GenBank/DDBJ whole genome shotgun (WGS) entry which is preliminary data.</text>
</comment>
<evidence type="ECO:0000256" key="1">
    <source>
        <dbReference type="SAM" id="Phobius"/>
    </source>
</evidence>
<reference evidence="3 4" key="1">
    <citation type="journal article" date="2015" name="Nature">
        <title>rRNA introns, odd ribosomes, and small enigmatic genomes across a large radiation of phyla.</title>
        <authorList>
            <person name="Brown C.T."/>
            <person name="Hug L.A."/>
            <person name="Thomas B.C."/>
            <person name="Sharon I."/>
            <person name="Castelle C.J."/>
            <person name="Singh A."/>
            <person name="Wilkins M.J."/>
            <person name="Williams K.H."/>
            <person name="Banfield J.F."/>
        </authorList>
    </citation>
    <scope>NUCLEOTIDE SEQUENCE [LARGE SCALE GENOMIC DNA]</scope>
</reference>
<dbReference type="Gene3D" id="3.30.60.30">
    <property type="match status" value="1"/>
</dbReference>
<name>A0A0G1HQ52_9BACT</name>
<dbReference type="AlphaFoldDB" id="A0A0G1HQ52"/>
<proteinExistence type="predicted"/>
<dbReference type="InterPro" id="IPR002350">
    <property type="entry name" value="Kazal_dom"/>
</dbReference>
<dbReference type="SUPFAM" id="SSF100895">
    <property type="entry name" value="Kazal-type serine protease inhibitors"/>
    <property type="match status" value="1"/>
</dbReference>
<keyword evidence="1" id="KW-1133">Transmembrane helix</keyword>
<protein>
    <submittedName>
        <fullName evidence="3">Secreted protease and protease inhibitor</fullName>
    </submittedName>
</protein>
<dbReference type="Proteomes" id="UP000034172">
    <property type="component" value="Unassembled WGS sequence"/>
</dbReference>
<keyword evidence="1" id="KW-0812">Transmembrane</keyword>
<sequence length="115" mass="12475">MKNLSGQESLWVAFPILVVILILITGLIFLPRAQTEIRSKASEPTPSIITPRRLTPAASPEIICSDLYSPVCGKNGQTYSNPCEANLAGVSNYDVGRCLPTSEIPTMQYPLPITN</sequence>
<dbReference type="CDD" id="cd00104">
    <property type="entry name" value="KAZAL_FS"/>
    <property type="match status" value="1"/>
</dbReference>
<feature type="domain" description="Kazal-like" evidence="2">
    <location>
        <begin position="51"/>
        <end position="100"/>
    </location>
</feature>
<dbReference type="EMBL" id="LCIE01000012">
    <property type="protein sequence ID" value="KKT49065.1"/>
    <property type="molecule type" value="Genomic_DNA"/>
</dbReference>
<evidence type="ECO:0000259" key="2">
    <source>
        <dbReference type="PROSITE" id="PS51465"/>
    </source>
</evidence>
<dbReference type="Pfam" id="PF07648">
    <property type="entry name" value="Kazal_2"/>
    <property type="match status" value="1"/>
</dbReference>
<evidence type="ECO:0000313" key="3">
    <source>
        <dbReference type="EMBL" id="KKT49065.1"/>
    </source>
</evidence>
<organism evidence="3 4">
    <name type="scientific">Candidatus Collierbacteria bacterium GW2011_GWC2_44_18</name>
    <dbReference type="NCBI Taxonomy" id="1618392"/>
    <lineage>
        <taxon>Bacteria</taxon>
        <taxon>Candidatus Collieribacteriota</taxon>
    </lineage>
</organism>
<dbReference type="PROSITE" id="PS51465">
    <property type="entry name" value="KAZAL_2"/>
    <property type="match status" value="1"/>
</dbReference>